<dbReference type="PANTHER" id="PTHR28094">
    <property type="entry name" value="MEIOTICALLY UP-REGULATED GENE 113 PROTEIN"/>
    <property type="match status" value="1"/>
</dbReference>
<dbReference type="Proteomes" id="UP001160390">
    <property type="component" value="Unassembled WGS sequence"/>
</dbReference>
<dbReference type="Pfam" id="PF10544">
    <property type="entry name" value="T5orf172"/>
    <property type="match status" value="1"/>
</dbReference>
<evidence type="ECO:0000313" key="4">
    <source>
        <dbReference type="Proteomes" id="UP001160390"/>
    </source>
</evidence>
<keyword evidence="4" id="KW-1185">Reference proteome</keyword>
<feature type="region of interest" description="Disordered" evidence="1">
    <location>
        <begin position="470"/>
        <end position="495"/>
    </location>
</feature>
<name>A0AA35PY62_9HYPO</name>
<sequence>MTFSPGVSFFIAFHELDPHNQRQCIFYTLKGKRCTWDCKEVDNERAINLYDQINRAPDTELPSLEVLEDYARYNCCGPKPKGTRHQDRIKDFGLLPSLAERWLDEIQQRRSASRVIARSSTPPTDDENTITSPGAIIAPFVGPLTTASPSELPTIMEAQRSISIAAEIVAGLQSNVQSPIEHAQNIEHGSHLQETEPRYDLRRRNVLGDKDKGMASSNPRLRAPLSTFRPHVEEPDENVMSKILSPLVEDKFKRDFKTGSLYIFTRVSSPGYVKIGWTSREVKGRLESWSRCGYKPNLVFKVHDIPYAQRAETLTHYELKKEWRAERMCKGCGKSHREWFEVSQERATQVVADWAEFMKSATIYDASGVIENNWRHTIENMSKTHEPITANNLLGKYKASILAKTTSKVPIEEDDALEGEVSQSETPASSERDLGTFELSSLNQALPILNDRFQVGLNLELPKSSTIEPQISEVLPSSPPTQLRTPEQHLEPRSPAQAERKFLEHEDHIIKGVPSWCRVQLLLPNATCNEISFELSNSTVNPFATADG</sequence>
<dbReference type="EMBL" id="CABFNP030000582">
    <property type="protein sequence ID" value="CAI6044420.1"/>
    <property type="molecule type" value="Genomic_DNA"/>
</dbReference>
<protein>
    <recommendedName>
        <fullName evidence="2">Bacteriophage T5 Orf172 DNA-binding domain-containing protein</fullName>
    </recommendedName>
</protein>
<feature type="compositionally biased region" description="Basic and acidic residues" evidence="1">
    <location>
        <begin position="486"/>
        <end position="495"/>
    </location>
</feature>
<evidence type="ECO:0000313" key="3">
    <source>
        <dbReference type="EMBL" id="CAI6044420.1"/>
    </source>
</evidence>
<proteinExistence type="predicted"/>
<feature type="region of interest" description="Disordered" evidence="1">
    <location>
        <begin position="114"/>
        <end position="133"/>
    </location>
</feature>
<evidence type="ECO:0000259" key="2">
    <source>
        <dbReference type="SMART" id="SM00974"/>
    </source>
</evidence>
<gene>
    <name evidence="3" type="ORF">CCHLO57077_00012917</name>
</gene>
<evidence type="ECO:0000256" key="1">
    <source>
        <dbReference type="SAM" id="MobiDB-lite"/>
    </source>
</evidence>
<feature type="region of interest" description="Disordered" evidence="1">
    <location>
        <begin position="413"/>
        <end position="433"/>
    </location>
</feature>
<accession>A0AA35PY62</accession>
<dbReference type="SMART" id="SM00974">
    <property type="entry name" value="T5orf172"/>
    <property type="match status" value="1"/>
</dbReference>
<dbReference type="InterPro" id="IPR053006">
    <property type="entry name" value="Meiosis_regulatory"/>
</dbReference>
<comment type="caution">
    <text evidence="3">The sequence shown here is derived from an EMBL/GenBank/DDBJ whole genome shotgun (WGS) entry which is preliminary data.</text>
</comment>
<dbReference type="InterPro" id="IPR018306">
    <property type="entry name" value="Phage_T5_Orf172_DNA-bd"/>
</dbReference>
<dbReference type="AlphaFoldDB" id="A0AA35PY62"/>
<reference evidence="3" key="1">
    <citation type="submission" date="2023-01" db="EMBL/GenBank/DDBJ databases">
        <authorList>
            <person name="Piombo E."/>
        </authorList>
    </citation>
    <scope>NUCLEOTIDE SEQUENCE</scope>
</reference>
<organism evidence="3 4">
    <name type="scientific">Clonostachys chloroleuca</name>
    <dbReference type="NCBI Taxonomy" id="1926264"/>
    <lineage>
        <taxon>Eukaryota</taxon>
        <taxon>Fungi</taxon>
        <taxon>Dikarya</taxon>
        <taxon>Ascomycota</taxon>
        <taxon>Pezizomycotina</taxon>
        <taxon>Sordariomycetes</taxon>
        <taxon>Hypocreomycetidae</taxon>
        <taxon>Hypocreales</taxon>
        <taxon>Bionectriaceae</taxon>
        <taxon>Clonostachys</taxon>
    </lineage>
</organism>
<feature type="domain" description="Bacteriophage T5 Orf172 DNA-binding" evidence="2">
    <location>
        <begin position="267"/>
        <end position="354"/>
    </location>
</feature>
<dbReference type="PANTHER" id="PTHR28094:SF2">
    <property type="entry name" value="BACTERIOPHAGE T5 ORF172 DNA-BINDING DOMAIN-CONTAINING PROTEIN"/>
    <property type="match status" value="1"/>
</dbReference>